<dbReference type="InterPro" id="IPR001623">
    <property type="entry name" value="DnaJ_domain"/>
</dbReference>
<evidence type="ECO:0000256" key="1">
    <source>
        <dbReference type="ARBA" id="ARBA00023186"/>
    </source>
</evidence>
<feature type="region of interest" description="Disordered" evidence="2">
    <location>
        <begin position="112"/>
        <end position="139"/>
    </location>
</feature>
<comment type="caution">
    <text evidence="4">The sequence shown here is derived from an EMBL/GenBank/DDBJ whole genome shotgun (WGS) entry which is preliminary data.</text>
</comment>
<dbReference type="PANTHER" id="PTHR44145:SF3">
    <property type="entry name" value="DNAJ HOMOLOG SUBFAMILY A MEMBER 3, MITOCHONDRIAL"/>
    <property type="match status" value="1"/>
</dbReference>
<dbReference type="SUPFAM" id="SSF46565">
    <property type="entry name" value="Chaperone J-domain"/>
    <property type="match status" value="1"/>
</dbReference>
<keyword evidence="5" id="KW-1185">Reference proteome</keyword>
<sequence length="195" mass="22278">MVAPMAKANPEGLMSDRMDPRSALRACDHPGCAEAGEYRAPRSRARLDDYYWFCLEHVREYNKSWNYYAGMSDAEVEADLRRSTTWERPTWRFGAADGGRRSQAFRNVRDPFGVFDDEDGEERRTGAARPSSQSPEGRAFAVMGLEPPLTLDQLKRRYKELVKKHHPDANGGDRGAEERLKSINEAYTTLRRFLG</sequence>
<reference evidence="4" key="2">
    <citation type="submission" date="2020-09" db="EMBL/GenBank/DDBJ databases">
        <authorList>
            <person name="Sun Q."/>
            <person name="Kim S."/>
        </authorList>
    </citation>
    <scope>NUCLEOTIDE SEQUENCE</scope>
    <source>
        <strain evidence="4">KCTC 42651</strain>
    </source>
</reference>
<feature type="domain" description="J" evidence="3">
    <location>
        <begin position="138"/>
        <end position="195"/>
    </location>
</feature>
<dbReference type="Gene3D" id="1.10.287.110">
    <property type="entry name" value="DnaJ domain"/>
    <property type="match status" value="1"/>
</dbReference>
<dbReference type="InterPro" id="IPR051938">
    <property type="entry name" value="Apopto_cytoskel_mod"/>
</dbReference>
<protein>
    <submittedName>
        <fullName evidence="4">Molecular chaperone DnaJ</fullName>
    </submittedName>
</protein>
<dbReference type="PROSITE" id="PS50076">
    <property type="entry name" value="DNAJ_2"/>
    <property type="match status" value="1"/>
</dbReference>
<evidence type="ECO:0000256" key="2">
    <source>
        <dbReference type="SAM" id="MobiDB-lite"/>
    </source>
</evidence>
<dbReference type="AlphaFoldDB" id="A0A918XP79"/>
<evidence type="ECO:0000313" key="5">
    <source>
        <dbReference type="Proteomes" id="UP000630353"/>
    </source>
</evidence>
<organism evidence="4 5">
    <name type="scientific">Thalassobaculum fulvum</name>
    <dbReference type="NCBI Taxonomy" id="1633335"/>
    <lineage>
        <taxon>Bacteria</taxon>
        <taxon>Pseudomonadati</taxon>
        <taxon>Pseudomonadota</taxon>
        <taxon>Alphaproteobacteria</taxon>
        <taxon>Rhodospirillales</taxon>
        <taxon>Thalassobaculaceae</taxon>
        <taxon>Thalassobaculum</taxon>
    </lineage>
</organism>
<keyword evidence="1" id="KW-0143">Chaperone</keyword>
<dbReference type="CDD" id="cd06257">
    <property type="entry name" value="DnaJ"/>
    <property type="match status" value="1"/>
</dbReference>
<proteinExistence type="predicted"/>
<dbReference type="PANTHER" id="PTHR44145">
    <property type="entry name" value="DNAJ HOMOLOG SUBFAMILY A MEMBER 3, MITOCHONDRIAL"/>
    <property type="match status" value="1"/>
</dbReference>
<dbReference type="EMBL" id="BMZS01000002">
    <property type="protein sequence ID" value="GHD43922.1"/>
    <property type="molecule type" value="Genomic_DNA"/>
</dbReference>
<accession>A0A918XP79</accession>
<dbReference type="SMART" id="SM00271">
    <property type="entry name" value="DnaJ"/>
    <property type="match status" value="1"/>
</dbReference>
<gene>
    <name evidence="4" type="ORF">GCM10017083_10610</name>
</gene>
<evidence type="ECO:0000259" key="3">
    <source>
        <dbReference type="PROSITE" id="PS50076"/>
    </source>
</evidence>
<dbReference type="Pfam" id="PF00226">
    <property type="entry name" value="DnaJ"/>
    <property type="match status" value="1"/>
</dbReference>
<name>A0A918XP79_9PROT</name>
<dbReference type="InterPro" id="IPR036869">
    <property type="entry name" value="J_dom_sf"/>
</dbReference>
<dbReference type="PRINTS" id="PR00625">
    <property type="entry name" value="JDOMAIN"/>
</dbReference>
<dbReference type="Proteomes" id="UP000630353">
    <property type="component" value="Unassembled WGS sequence"/>
</dbReference>
<evidence type="ECO:0000313" key="4">
    <source>
        <dbReference type="EMBL" id="GHD43922.1"/>
    </source>
</evidence>
<reference evidence="4" key="1">
    <citation type="journal article" date="2014" name="Int. J. Syst. Evol. Microbiol.">
        <title>Complete genome sequence of Corynebacterium casei LMG S-19264T (=DSM 44701T), isolated from a smear-ripened cheese.</title>
        <authorList>
            <consortium name="US DOE Joint Genome Institute (JGI-PGF)"/>
            <person name="Walter F."/>
            <person name="Albersmeier A."/>
            <person name="Kalinowski J."/>
            <person name="Ruckert C."/>
        </authorList>
    </citation>
    <scope>NUCLEOTIDE SEQUENCE</scope>
    <source>
        <strain evidence="4">KCTC 42651</strain>
    </source>
</reference>